<dbReference type="AlphaFoldDB" id="A0A381QRV1"/>
<feature type="transmembrane region" description="Helical" evidence="10">
    <location>
        <begin position="139"/>
        <end position="163"/>
    </location>
</feature>
<keyword evidence="6" id="KW-0833">Ubl conjugation pathway</keyword>
<evidence type="ECO:0000256" key="9">
    <source>
        <dbReference type="ARBA" id="ARBA00023136"/>
    </source>
</evidence>
<keyword evidence="4" id="KW-0479">Metal-binding</keyword>
<dbReference type="PANTHER" id="PTHR46065:SF3">
    <property type="entry name" value="FI20425P1"/>
    <property type="match status" value="1"/>
</dbReference>
<keyword evidence="8 10" id="KW-1133">Transmembrane helix</keyword>
<evidence type="ECO:0000256" key="8">
    <source>
        <dbReference type="ARBA" id="ARBA00022989"/>
    </source>
</evidence>
<evidence type="ECO:0000256" key="6">
    <source>
        <dbReference type="ARBA" id="ARBA00022786"/>
    </source>
</evidence>
<evidence type="ECO:0000256" key="3">
    <source>
        <dbReference type="ARBA" id="ARBA00022692"/>
    </source>
</evidence>
<evidence type="ECO:0000259" key="11">
    <source>
        <dbReference type="PROSITE" id="PS51292"/>
    </source>
</evidence>
<dbReference type="SMART" id="SM00744">
    <property type="entry name" value="RINGv"/>
    <property type="match status" value="1"/>
</dbReference>
<evidence type="ECO:0000256" key="5">
    <source>
        <dbReference type="ARBA" id="ARBA00022771"/>
    </source>
</evidence>
<keyword evidence="7" id="KW-0862">Zinc</keyword>
<evidence type="ECO:0000256" key="4">
    <source>
        <dbReference type="ARBA" id="ARBA00022723"/>
    </source>
</evidence>
<evidence type="ECO:0000256" key="2">
    <source>
        <dbReference type="ARBA" id="ARBA00022679"/>
    </source>
</evidence>
<evidence type="ECO:0000313" key="12">
    <source>
        <dbReference type="EMBL" id="SUZ81438.1"/>
    </source>
</evidence>
<feature type="domain" description="RING-CH-type" evidence="11">
    <location>
        <begin position="12"/>
        <end position="76"/>
    </location>
</feature>
<dbReference type="Gene3D" id="3.30.40.10">
    <property type="entry name" value="Zinc/RING finger domain, C3HC4 (zinc finger)"/>
    <property type="match status" value="1"/>
</dbReference>
<feature type="transmembrane region" description="Helical" evidence="10">
    <location>
        <begin position="97"/>
        <end position="118"/>
    </location>
</feature>
<sequence>MLIEMEELQSNDSLIEKPFCRFCLDDANQEDLFVPCHCTGTARYVHRRCLQEWRSQDIHSLNYTRCQECLFQYEMTHDLSFQILCWMRCCRFLSYSYLPMFMIMFGEFMGIHLLLHRFQLHQNIGENFGITVVSFNEELIVTFMILVIPLFIFILIHDIYIYFKYNLDTYFDNYAGLGGLRNTIVLLILCIFLLSYLFPIIGLICVSIIFQRIFKHMLRKHYNIYITGFTQIADLRDHHELEIVVNNN</sequence>
<dbReference type="SUPFAM" id="SSF57850">
    <property type="entry name" value="RING/U-box"/>
    <property type="match status" value="1"/>
</dbReference>
<protein>
    <recommendedName>
        <fullName evidence="11">RING-CH-type domain-containing protein</fullName>
    </recommendedName>
</protein>
<evidence type="ECO:0000256" key="10">
    <source>
        <dbReference type="SAM" id="Phobius"/>
    </source>
</evidence>
<dbReference type="GO" id="GO:0008270">
    <property type="term" value="F:zinc ion binding"/>
    <property type="evidence" value="ECO:0007669"/>
    <property type="project" value="UniProtKB-KW"/>
</dbReference>
<dbReference type="InterPro" id="IPR011016">
    <property type="entry name" value="Znf_RING-CH"/>
</dbReference>
<dbReference type="EMBL" id="UINC01001468">
    <property type="protein sequence ID" value="SUZ81438.1"/>
    <property type="molecule type" value="Genomic_DNA"/>
</dbReference>
<evidence type="ECO:0000256" key="7">
    <source>
        <dbReference type="ARBA" id="ARBA00022833"/>
    </source>
</evidence>
<dbReference type="GO" id="GO:0016740">
    <property type="term" value="F:transferase activity"/>
    <property type="evidence" value="ECO:0007669"/>
    <property type="project" value="UniProtKB-KW"/>
</dbReference>
<feature type="transmembrane region" description="Helical" evidence="10">
    <location>
        <begin position="183"/>
        <end position="210"/>
    </location>
</feature>
<keyword evidence="9 10" id="KW-0472">Membrane</keyword>
<keyword evidence="5" id="KW-0863">Zinc-finger</keyword>
<organism evidence="12">
    <name type="scientific">marine metagenome</name>
    <dbReference type="NCBI Taxonomy" id="408172"/>
    <lineage>
        <taxon>unclassified sequences</taxon>
        <taxon>metagenomes</taxon>
        <taxon>ecological metagenomes</taxon>
    </lineage>
</organism>
<evidence type="ECO:0000256" key="1">
    <source>
        <dbReference type="ARBA" id="ARBA00004141"/>
    </source>
</evidence>
<dbReference type="InterPro" id="IPR013083">
    <property type="entry name" value="Znf_RING/FYVE/PHD"/>
</dbReference>
<comment type="subcellular location">
    <subcellularLocation>
        <location evidence="1">Membrane</location>
        <topology evidence="1">Multi-pass membrane protein</topology>
    </subcellularLocation>
</comment>
<name>A0A381QRV1_9ZZZZ</name>
<dbReference type="Pfam" id="PF12906">
    <property type="entry name" value="RINGv"/>
    <property type="match status" value="1"/>
</dbReference>
<dbReference type="GO" id="GO:0016020">
    <property type="term" value="C:membrane"/>
    <property type="evidence" value="ECO:0007669"/>
    <property type="project" value="UniProtKB-SubCell"/>
</dbReference>
<dbReference type="PANTHER" id="PTHR46065">
    <property type="entry name" value="E3 UBIQUITIN-PROTEIN LIGASE MARCH 2/3 FAMILY MEMBER"/>
    <property type="match status" value="1"/>
</dbReference>
<accession>A0A381QRV1</accession>
<dbReference type="PROSITE" id="PS51292">
    <property type="entry name" value="ZF_RING_CH"/>
    <property type="match status" value="1"/>
</dbReference>
<keyword evidence="3 10" id="KW-0812">Transmembrane</keyword>
<gene>
    <name evidence="12" type="ORF">METZ01_LOCUS34292</name>
</gene>
<reference evidence="12" key="1">
    <citation type="submission" date="2018-05" db="EMBL/GenBank/DDBJ databases">
        <authorList>
            <person name="Lanie J.A."/>
            <person name="Ng W.-L."/>
            <person name="Kazmierczak K.M."/>
            <person name="Andrzejewski T.M."/>
            <person name="Davidsen T.M."/>
            <person name="Wayne K.J."/>
            <person name="Tettelin H."/>
            <person name="Glass J.I."/>
            <person name="Rusch D."/>
            <person name="Podicherti R."/>
            <person name="Tsui H.-C.T."/>
            <person name="Winkler M.E."/>
        </authorList>
    </citation>
    <scope>NUCLEOTIDE SEQUENCE</scope>
</reference>
<proteinExistence type="predicted"/>
<keyword evidence="2" id="KW-0808">Transferase</keyword>